<reference evidence="2 3" key="1">
    <citation type="submission" date="2014-04" db="EMBL/GenBank/DDBJ databases">
        <authorList>
            <consortium name="DOE Joint Genome Institute"/>
            <person name="Kuo A."/>
            <person name="Kohler A."/>
            <person name="Nagy L.G."/>
            <person name="Floudas D."/>
            <person name="Copeland A."/>
            <person name="Barry K.W."/>
            <person name="Cichocki N."/>
            <person name="Veneault-Fourrey C."/>
            <person name="LaButti K."/>
            <person name="Lindquist E.A."/>
            <person name="Lipzen A."/>
            <person name="Lundell T."/>
            <person name="Morin E."/>
            <person name="Murat C."/>
            <person name="Sun H."/>
            <person name="Tunlid A."/>
            <person name="Henrissat B."/>
            <person name="Grigoriev I.V."/>
            <person name="Hibbett D.S."/>
            <person name="Martin F."/>
            <person name="Nordberg H.P."/>
            <person name="Cantor M.N."/>
            <person name="Hua S.X."/>
        </authorList>
    </citation>
    <scope>NUCLEOTIDE SEQUENCE [LARGE SCALE GENOMIC DNA]</scope>
    <source>
        <strain evidence="2 3">Foug A</strain>
    </source>
</reference>
<reference evidence="3" key="2">
    <citation type="submission" date="2015-01" db="EMBL/GenBank/DDBJ databases">
        <title>Evolutionary Origins and Diversification of the Mycorrhizal Mutualists.</title>
        <authorList>
            <consortium name="DOE Joint Genome Institute"/>
            <consortium name="Mycorrhizal Genomics Consortium"/>
            <person name="Kohler A."/>
            <person name="Kuo A."/>
            <person name="Nagy L.G."/>
            <person name="Floudas D."/>
            <person name="Copeland A."/>
            <person name="Barry K.W."/>
            <person name="Cichocki N."/>
            <person name="Veneault-Fourrey C."/>
            <person name="LaButti K."/>
            <person name="Lindquist E.A."/>
            <person name="Lipzen A."/>
            <person name="Lundell T."/>
            <person name="Morin E."/>
            <person name="Murat C."/>
            <person name="Riley R."/>
            <person name="Ohm R."/>
            <person name="Sun H."/>
            <person name="Tunlid A."/>
            <person name="Henrissat B."/>
            <person name="Grigoriev I.V."/>
            <person name="Hibbett D.S."/>
            <person name="Martin F."/>
        </authorList>
    </citation>
    <scope>NUCLEOTIDE SEQUENCE [LARGE SCALE GENOMIC DNA]</scope>
    <source>
        <strain evidence="3">Foug A</strain>
    </source>
</reference>
<sequence>MSIESENPGGGDILHMYLGSMNWCAGDPNGLGTQTDGSGYQADGSRDLMDGLGTQMDTPNVLNSAEMASISHGDEESTYLGAGGAKRNAEVTDGFGSHMDTSSTWTGVLSARTDVNTTVNKVETISTCPVQLKLPKPPTGGENGHADETDRSRNHPSMSSTCTDVYTAEDEMETAGNKAEIVSMYLIEPKPPDPLTMGTNACANEPNGCGNLAETLTGHGESPGIEMDAETSANAIEIVRASPNEPKLPNLPIRSTRSAPDEPNSCGNRSDVSSRCMDVHGTGNDAQMAIDKAKTVRMPPNEPKMQNVPAGAERRHTGMADGFRSHTDTLTTRQDAHSIANDVGTAENTTRNVRMGRNTLKMQNSPYTPEITMPEPTNRWKRVSVSGRSVYIPVNAPIKTASRTFVFGQLERAGEVIAPDVEGKMAEGDDGGGDQDDDDGDGGRMTSSSSIDPERVKAVQLAGESHPSDIQTICMDLLHGDVDVEESKPHL</sequence>
<gene>
    <name evidence="2" type="ORF">SCLCIDRAFT_28786</name>
</gene>
<feature type="region of interest" description="Disordered" evidence="1">
    <location>
        <begin position="244"/>
        <end position="274"/>
    </location>
</feature>
<dbReference type="InParanoid" id="A0A0C3DNH8"/>
<evidence type="ECO:0000256" key="1">
    <source>
        <dbReference type="SAM" id="MobiDB-lite"/>
    </source>
</evidence>
<dbReference type="Proteomes" id="UP000053989">
    <property type="component" value="Unassembled WGS sequence"/>
</dbReference>
<keyword evidence="3" id="KW-1185">Reference proteome</keyword>
<proteinExistence type="predicted"/>
<dbReference type="AlphaFoldDB" id="A0A0C3DNH8"/>
<name>A0A0C3DNH8_9AGAM</name>
<feature type="region of interest" description="Disordered" evidence="1">
    <location>
        <begin position="419"/>
        <end position="465"/>
    </location>
</feature>
<evidence type="ECO:0000313" key="2">
    <source>
        <dbReference type="EMBL" id="KIM57571.1"/>
    </source>
</evidence>
<dbReference type="HOGENOM" id="CLU_043440_0_0_1"/>
<feature type="compositionally biased region" description="Acidic residues" evidence="1">
    <location>
        <begin position="428"/>
        <end position="440"/>
    </location>
</feature>
<protein>
    <submittedName>
        <fullName evidence="2">Uncharacterized protein</fullName>
    </submittedName>
</protein>
<feature type="compositionally biased region" description="Basic and acidic residues" evidence="1">
    <location>
        <begin position="144"/>
        <end position="153"/>
    </location>
</feature>
<feature type="region of interest" description="Disordered" evidence="1">
    <location>
        <begin position="131"/>
        <end position="160"/>
    </location>
</feature>
<dbReference type="EMBL" id="KN822099">
    <property type="protein sequence ID" value="KIM57571.1"/>
    <property type="molecule type" value="Genomic_DNA"/>
</dbReference>
<organism evidence="2 3">
    <name type="scientific">Scleroderma citrinum Foug A</name>
    <dbReference type="NCBI Taxonomy" id="1036808"/>
    <lineage>
        <taxon>Eukaryota</taxon>
        <taxon>Fungi</taxon>
        <taxon>Dikarya</taxon>
        <taxon>Basidiomycota</taxon>
        <taxon>Agaricomycotina</taxon>
        <taxon>Agaricomycetes</taxon>
        <taxon>Agaricomycetidae</taxon>
        <taxon>Boletales</taxon>
        <taxon>Sclerodermatineae</taxon>
        <taxon>Sclerodermataceae</taxon>
        <taxon>Scleroderma</taxon>
    </lineage>
</organism>
<accession>A0A0C3DNH8</accession>
<evidence type="ECO:0000313" key="3">
    <source>
        <dbReference type="Proteomes" id="UP000053989"/>
    </source>
</evidence>